<protein>
    <submittedName>
        <fullName evidence="1">Uncharacterized protein</fullName>
    </submittedName>
</protein>
<keyword evidence="2" id="KW-1185">Reference proteome</keyword>
<gene>
    <name evidence="1" type="ORF">POCTA_138.1.T1970018</name>
</gene>
<organism evidence="1 2">
    <name type="scientific">Paramecium octaurelia</name>
    <dbReference type="NCBI Taxonomy" id="43137"/>
    <lineage>
        <taxon>Eukaryota</taxon>
        <taxon>Sar</taxon>
        <taxon>Alveolata</taxon>
        <taxon>Ciliophora</taxon>
        <taxon>Intramacronucleata</taxon>
        <taxon>Oligohymenophorea</taxon>
        <taxon>Peniculida</taxon>
        <taxon>Parameciidae</taxon>
        <taxon>Paramecium</taxon>
    </lineage>
</organism>
<dbReference type="AlphaFoldDB" id="A0A8S1YM96"/>
<proteinExistence type="predicted"/>
<dbReference type="EMBL" id="CAJJDP010000201">
    <property type="protein sequence ID" value="CAD8214980.1"/>
    <property type="molecule type" value="Genomic_DNA"/>
</dbReference>
<sequence length="485" mass="56305">MACSQPSEILLVIGIDEITDESFEKLKSNSISNELTGDYDLFKLQPENSTLQQESSYLLKYEIQPSNLIMDIYNNRIGNQITYNDYDIVSQVNQSLIKDNSYKTLMNSIRRMMINRLSLLDKTSQLHLQRIQSKLNYFDTAVTFTLSNMKYNTKYSFGYYCKNLNGNTSEISTNFQYIANETSMNNKTVSKMLSLKFKQKISSQQENTILCALAQYLSINYYQVLSRECKQCRFSNIHYDKINYTQYLQLIQDFVPFENRSATEKQKYLDNLYTMKIYFNNYPSSNGQNFDITQKIDKSMNLTNETMLSIINVTDDFSLTFNYESFLYQELKPTKRSNVELATQLVLLNYEFKTISLDITIKANQDVLGIVGLHKIEPIFENVIKHPTGIMLRRGILSTFSNISEGVQFAELAKNENTTLTFKDLIDGEKYLIYYSSTDLINDCLTKQYQETVVQQITFVSQQQSQESILHINIALILLVIFCIK</sequence>
<accession>A0A8S1YM96</accession>
<dbReference type="OMA" id="CCELIPQ"/>
<name>A0A8S1YM96_PAROT</name>
<evidence type="ECO:0000313" key="2">
    <source>
        <dbReference type="Proteomes" id="UP000683925"/>
    </source>
</evidence>
<dbReference type="Proteomes" id="UP000683925">
    <property type="component" value="Unassembled WGS sequence"/>
</dbReference>
<reference evidence="1" key="1">
    <citation type="submission" date="2021-01" db="EMBL/GenBank/DDBJ databases">
        <authorList>
            <consortium name="Genoscope - CEA"/>
            <person name="William W."/>
        </authorList>
    </citation>
    <scope>NUCLEOTIDE SEQUENCE</scope>
</reference>
<comment type="caution">
    <text evidence="1">The sequence shown here is derived from an EMBL/GenBank/DDBJ whole genome shotgun (WGS) entry which is preliminary data.</text>
</comment>
<dbReference type="OrthoDB" id="10349310at2759"/>
<evidence type="ECO:0000313" key="1">
    <source>
        <dbReference type="EMBL" id="CAD8214980.1"/>
    </source>
</evidence>